<keyword evidence="2" id="KW-1003">Cell membrane</keyword>
<evidence type="ECO:0000256" key="1">
    <source>
        <dbReference type="ARBA" id="ARBA00004651"/>
    </source>
</evidence>
<comment type="subcellular location">
    <subcellularLocation>
        <location evidence="1">Cell membrane</location>
        <topology evidence="1">Multi-pass membrane protein</topology>
    </subcellularLocation>
</comment>
<feature type="domain" description="Copper resistance protein D" evidence="11">
    <location>
        <begin position="419"/>
        <end position="514"/>
    </location>
</feature>
<proteinExistence type="predicted"/>
<evidence type="ECO:0000259" key="10">
    <source>
        <dbReference type="Pfam" id="PF04234"/>
    </source>
</evidence>
<evidence type="ECO:0000256" key="3">
    <source>
        <dbReference type="ARBA" id="ARBA00022692"/>
    </source>
</evidence>
<keyword evidence="6 9" id="KW-1133">Transmembrane helix</keyword>
<evidence type="ECO:0000259" key="11">
    <source>
        <dbReference type="Pfam" id="PF05425"/>
    </source>
</evidence>
<evidence type="ECO:0000256" key="8">
    <source>
        <dbReference type="ARBA" id="ARBA00023136"/>
    </source>
</evidence>
<keyword evidence="5" id="KW-0732">Signal</keyword>
<dbReference type="AlphaFoldDB" id="W4Q6Q8"/>
<dbReference type="OrthoDB" id="2353937at2"/>
<feature type="domain" description="CopC" evidence="10">
    <location>
        <begin position="30"/>
        <end position="126"/>
    </location>
</feature>
<evidence type="ECO:0000313" key="12">
    <source>
        <dbReference type="EMBL" id="GAE27650.1"/>
    </source>
</evidence>
<dbReference type="Pfam" id="PF04234">
    <property type="entry name" value="CopC"/>
    <property type="match status" value="2"/>
</dbReference>
<dbReference type="InterPro" id="IPR008457">
    <property type="entry name" value="Cu-R_CopD_dom"/>
</dbReference>
<dbReference type="Proteomes" id="UP000018890">
    <property type="component" value="Unassembled WGS sequence"/>
</dbReference>
<evidence type="ECO:0000256" key="6">
    <source>
        <dbReference type="ARBA" id="ARBA00022989"/>
    </source>
</evidence>
<evidence type="ECO:0000256" key="5">
    <source>
        <dbReference type="ARBA" id="ARBA00022729"/>
    </source>
</evidence>
<feature type="transmembrane region" description="Helical" evidence="9">
    <location>
        <begin position="262"/>
        <end position="282"/>
    </location>
</feature>
<dbReference type="Pfam" id="PF05425">
    <property type="entry name" value="CopD"/>
    <property type="match status" value="1"/>
</dbReference>
<dbReference type="InterPro" id="IPR032694">
    <property type="entry name" value="CopC/D"/>
</dbReference>
<evidence type="ECO:0008006" key="14">
    <source>
        <dbReference type="Google" id="ProtNLM"/>
    </source>
</evidence>
<evidence type="ECO:0000313" key="13">
    <source>
        <dbReference type="Proteomes" id="UP000018890"/>
    </source>
</evidence>
<keyword evidence="3 9" id="KW-0812">Transmembrane</keyword>
<feature type="transmembrane region" description="Helical" evidence="9">
    <location>
        <begin position="456"/>
        <end position="476"/>
    </location>
</feature>
<reference evidence="12" key="1">
    <citation type="journal article" date="2014" name="Genome Announc.">
        <title>Draft Genome Sequences of Three Alkaliphilic Bacillus Strains, Bacillus wakoensis JCM 9140T, Bacillus akibai JCM 9157T, and Bacillus hemicellulosilyticus JCM 9152T.</title>
        <authorList>
            <person name="Yuki M."/>
            <person name="Oshima K."/>
            <person name="Suda W."/>
            <person name="Oshida Y."/>
            <person name="Kitamura K."/>
            <person name="Iida T."/>
            <person name="Hattori M."/>
            <person name="Ohkuma M."/>
        </authorList>
    </citation>
    <scope>NUCLEOTIDE SEQUENCE [LARGE SCALE GENOMIC DNA]</scope>
    <source>
        <strain evidence="12">JCM 9140</strain>
    </source>
</reference>
<dbReference type="GO" id="GO:0005886">
    <property type="term" value="C:plasma membrane"/>
    <property type="evidence" value="ECO:0007669"/>
    <property type="project" value="UniProtKB-SubCell"/>
</dbReference>
<dbReference type="PANTHER" id="PTHR34820:SF4">
    <property type="entry name" value="INNER MEMBRANE PROTEIN YEBZ"/>
    <property type="match status" value="1"/>
</dbReference>
<feature type="transmembrane region" description="Helical" evidence="9">
    <location>
        <begin position="294"/>
        <end position="313"/>
    </location>
</feature>
<feature type="transmembrane region" description="Helical" evidence="9">
    <location>
        <begin position="325"/>
        <end position="347"/>
    </location>
</feature>
<dbReference type="STRING" id="1236970.JCM9140_3803"/>
<comment type="caution">
    <text evidence="12">The sequence shown here is derived from an EMBL/GenBank/DDBJ whole genome shotgun (WGS) entry which is preliminary data.</text>
</comment>
<sequence>MWTKKDLLAGLILFLTIFISLVDGTAVEAHSEIKEISPGMNEILDHSPERISVLFAEPVEVYSESIRLTNSIGSNVRIGKAVIDPTDKRLVTLPVETLLSDGRYTLEIFAIAMDGHEIKERFQFEIKKEQISELDYWRNLTLVQSAPADGEIVPTSPNKIELWFSDEIELEVFAIYDDNQSLVPIGETYVNPADASHYIIELDKKLSKGTYEINWYVRKDNKSKNGIFYFAVNEVTSITPPEGKRVSMGGWQHVGLIEFASWLSYLGVFILFGSMVFQLLISKGSENTNRWNKMKRIFFIMSVVGFLLLITIRKDEITNISVVEFIQFQFVWGMVLQLVLVLIAFFLRSMIGQILLLAGTIMMWALSGHAVSDRYGGLISITLDALHLFSIAIWLGGLFALIVMIPKEEGLKWLKENGRKFSKYALISIFIMSLTGIGMLLRYLPSFTMDSLMISSWGQFLLFKVILFLVITFIGFYQMRLLKSGIDHNHTSLTAILGRTELIIGMSILFFAASMINTSPKAAEQGIYPTDLYSPVDVSVSLTPFQMGYNDLIIKFDQSEDIKNVDVELFMPPFMTRTITAFSLGEGTFQVTGGLLHGSGTTYLNIHVTKTSGENLMIPYEIQVPGDM</sequence>
<dbReference type="SUPFAM" id="SSF81296">
    <property type="entry name" value="E set domains"/>
    <property type="match status" value="2"/>
</dbReference>
<dbReference type="GO" id="GO:0005507">
    <property type="term" value="F:copper ion binding"/>
    <property type="evidence" value="ECO:0007669"/>
    <property type="project" value="InterPro"/>
</dbReference>
<evidence type="ECO:0000256" key="2">
    <source>
        <dbReference type="ARBA" id="ARBA00022475"/>
    </source>
</evidence>
<evidence type="ECO:0000256" key="9">
    <source>
        <dbReference type="SAM" id="Phobius"/>
    </source>
</evidence>
<dbReference type="InterPro" id="IPR014755">
    <property type="entry name" value="Cu-Rt/internalin_Ig-like"/>
</dbReference>
<dbReference type="GO" id="GO:0046688">
    <property type="term" value="P:response to copper ion"/>
    <property type="evidence" value="ECO:0007669"/>
    <property type="project" value="InterPro"/>
</dbReference>
<evidence type="ECO:0000256" key="7">
    <source>
        <dbReference type="ARBA" id="ARBA00023008"/>
    </source>
</evidence>
<dbReference type="GO" id="GO:0006825">
    <property type="term" value="P:copper ion transport"/>
    <property type="evidence" value="ECO:0007669"/>
    <property type="project" value="InterPro"/>
</dbReference>
<dbReference type="RefSeq" id="WP_081727746.1">
    <property type="nucleotide sequence ID" value="NZ_BAUT01000059.1"/>
</dbReference>
<feature type="transmembrane region" description="Helical" evidence="9">
    <location>
        <begin position="354"/>
        <end position="372"/>
    </location>
</feature>
<accession>W4Q6Q8</accession>
<feature type="transmembrane region" description="Helical" evidence="9">
    <location>
        <begin position="496"/>
        <end position="516"/>
    </location>
</feature>
<dbReference type="InterPro" id="IPR014756">
    <property type="entry name" value="Ig_E-set"/>
</dbReference>
<dbReference type="PANTHER" id="PTHR34820">
    <property type="entry name" value="INNER MEMBRANE PROTEIN YEBZ"/>
    <property type="match status" value="1"/>
</dbReference>
<dbReference type="Gene3D" id="2.60.40.1220">
    <property type="match status" value="2"/>
</dbReference>
<gene>
    <name evidence="12" type="ORF">JCM9140_3803</name>
</gene>
<dbReference type="InterPro" id="IPR007348">
    <property type="entry name" value="CopC_dom"/>
</dbReference>
<keyword evidence="7" id="KW-0186">Copper</keyword>
<keyword evidence="13" id="KW-1185">Reference proteome</keyword>
<feature type="domain" description="CopC" evidence="10">
    <location>
        <begin position="141"/>
        <end position="232"/>
    </location>
</feature>
<organism evidence="12 13">
    <name type="scientific">Halalkalibacter wakoensis JCM 9140</name>
    <dbReference type="NCBI Taxonomy" id="1236970"/>
    <lineage>
        <taxon>Bacteria</taxon>
        <taxon>Bacillati</taxon>
        <taxon>Bacillota</taxon>
        <taxon>Bacilli</taxon>
        <taxon>Bacillales</taxon>
        <taxon>Bacillaceae</taxon>
        <taxon>Halalkalibacter</taxon>
    </lineage>
</organism>
<dbReference type="EMBL" id="BAUT01000059">
    <property type="protein sequence ID" value="GAE27650.1"/>
    <property type="molecule type" value="Genomic_DNA"/>
</dbReference>
<keyword evidence="8 9" id="KW-0472">Membrane</keyword>
<evidence type="ECO:0000256" key="4">
    <source>
        <dbReference type="ARBA" id="ARBA00022723"/>
    </source>
</evidence>
<feature type="transmembrane region" description="Helical" evidence="9">
    <location>
        <begin position="378"/>
        <end position="403"/>
    </location>
</feature>
<keyword evidence="4" id="KW-0479">Metal-binding</keyword>
<protein>
    <recommendedName>
        <fullName evidence="14">Copper resistance protein CopC</fullName>
    </recommendedName>
</protein>
<name>W4Q6Q8_9BACI</name>
<dbReference type="GO" id="GO:0042597">
    <property type="term" value="C:periplasmic space"/>
    <property type="evidence" value="ECO:0007669"/>
    <property type="project" value="InterPro"/>
</dbReference>
<feature type="transmembrane region" description="Helical" evidence="9">
    <location>
        <begin position="424"/>
        <end position="444"/>
    </location>
</feature>